<feature type="transmembrane region" description="Helical" evidence="1">
    <location>
        <begin position="15"/>
        <end position="36"/>
    </location>
</feature>
<feature type="transmembrane region" description="Helical" evidence="1">
    <location>
        <begin position="438"/>
        <end position="457"/>
    </location>
</feature>
<protein>
    <submittedName>
        <fullName evidence="2">Uncharacterized protein</fullName>
    </submittedName>
</protein>
<evidence type="ECO:0000256" key="1">
    <source>
        <dbReference type="SAM" id="Phobius"/>
    </source>
</evidence>
<accession>A0A839RVQ6</accession>
<name>A0A839RVQ6_9PSEU</name>
<dbReference type="AlphaFoldDB" id="A0A839RVQ6"/>
<dbReference type="RefSeq" id="WP_183646195.1">
    <property type="nucleotide sequence ID" value="NZ_JACHWU010000001.1"/>
</dbReference>
<keyword evidence="1" id="KW-0812">Transmembrane</keyword>
<keyword evidence="3" id="KW-1185">Reference proteome</keyword>
<dbReference type="EMBL" id="JACHWU010000001">
    <property type="protein sequence ID" value="MBB3049172.1"/>
    <property type="molecule type" value="Genomic_DNA"/>
</dbReference>
<dbReference type="Proteomes" id="UP000550714">
    <property type="component" value="Unassembled WGS sequence"/>
</dbReference>
<evidence type="ECO:0000313" key="2">
    <source>
        <dbReference type="EMBL" id="MBB3049172.1"/>
    </source>
</evidence>
<gene>
    <name evidence="2" type="ORF">FHS23_000167</name>
</gene>
<sequence>MDSLLEGIGDWFDSLSVLLDMWPLLLGLAALLLYGIRSSRRRARQEAEANLAQLHEMAKPLNGTVLTGDQAEGWSTGLWPPFERNNRGLRRFGRRSKPQFGMAVEFTRGPWRVRISQASQRSRTANRRFVTTFEHRIDIATADLPPLKVSQRQYTDYRGRPHDPDDEAFLFGSPLVKEPPATAEQRQDHWVQAAVSAPANQHLAAFTSDPAAAARMLNGNATAWLLDRQRSMPRLLTFESGLLYATAPGRIDPFGATETVNTMLGLLDCIPGAAPAGAVAGATPAQAGHATPVHSQVENENHLIAETPPPAAEDDEHKSSAMSTLGFIGIAIAGLALLLGLLGYGSVAMINGVGMATGLSEEIEVHIIGESDWRAHRHSSITSKFVGEYTVDGRTHQVGVSSGEVGDVIEGNLPPLPIEWLGFHYDEPTTDTNWWEPYLYILAGVVCFGLFAVPIWLGRADRKDMAAAAQDSAPGEPSTRPE</sequence>
<keyword evidence="1" id="KW-1133">Transmembrane helix</keyword>
<proteinExistence type="predicted"/>
<evidence type="ECO:0000313" key="3">
    <source>
        <dbReference type="Proteomes" id="UP000550714"/>
    </source>
</evidence>
<feature type="transmembrane region" description="Helical" evidence="1">
    <location>
        <begin position="325"/>
        <end position="350"/>
    </location>
</feature>
<keyword evidence="1" id="KW-0472">Membrane</keyword>
<comment type="caution">
    <text evidence="2">The sequence shown here is derived from an EMBL/GenBank/DDBJ whole genome shotgun (WGS) entry which is preliminary data.</text>
</comment>
<reference evidence="2 3" key="1">
    <citation type="submission" date="2020-08" db="EMBL/GenBank/DDBJ databases">
        <title>Genomic Encyclopedia of Type Strains, Phase III (KMG-III): the genomes of soil and plant-associated and newly described type strains.</title>
        <authorList>
            <person name="Whitman W."/>
        </authorList>
    </citation>
    <scope>NUCLEOTIDE SEQUENCE [LARGE SCALE GENOMIC DNA]</scope>
    <source>
        <strain evidence="2 3">CECT 8577</strain>
    </source>
</reference>
<organism evidence="2 3">
    <name type="scientific">Prauserella isguenensis</name>
    <dbReference type="NCBI Taxonomy" id="1470180"/>
    <lineage>
        <taxon>Bacteria</taxon>
        <taxon>Bacillati</taxon>
        <taxon>Actinomycetota</taxon>
        <taxon>Actinomycetes</taxon>
        <taxon>Pseudonocardiales</taxon>
        <taxon>Pseudonocardiaceae</taxon>
        <taxon>Prauserella</taxon>
    </lineage>
</organism>